<feature type="compositionally biased region" description="Low complexity" evidence="2">
    <location>
        <begin position="82"/>
        <end position="94"/>
    </location>
</feature>
<feature type="region of interest" description="Disordered" evidence="2">
    <location>
        <begin position="68"/>
        <end position="106"/>
    </location>
</feature>
<feature type="coiled-coil region" evidence="1">
    <location>
        <begin position="493"/>
        <end position="520"/>
    </location>
</feature>
<dbReference type="PROSITE" id="PS00455">
    <property type="entry name" value="AMP_BINDING"/>
    <property type="match status" value="1"/>
</dbReference>
<gene>
    <name evidence="3" type="ORF">SCF082_LOCUS15616</name>
</gene>
<dbReference type="Proteomes" id="UP001642464">
    <property type="component" value="Unassembled WGS sequence"/>
</dbReference>
<evidence type="ECO:0000313" key="4">
    <source>
        <dbReference type="Proteomes" id="UP001642464"/>
    </source>
</evidence>
<organism evidence="3 4">
    <name type="scientific">Durusdinium trenchii</name>
    <dbReference type="NCBI Taxonomy" id="1381693"/>
    <lineage>
        <taxon>Eukaryota</taxon>
        <taxon>Sar</taxon>
        <taxon>Alveolata</taxon>
        <taxon>Dinophyceae</taxon>
        <taxon>Suessiales</taxon>
        <taxon>Symbiodiniaceae</taxon>
        <taxon>Durusdinium</taxon>
    </lineage>
</organism>
<keyword evidence="4" id="KW-1185">Reference proteome</keyword>
<sequence length="879" mass="94738">MQSGKSDSPFKTVIHSNQMGFGSGLGPGGPVLPPTAGPAGPFATHNSSFNTVGSRNQSFRTVVDEAVPGTIVPPHTGGGGPSMMHGSMRMSSAGPAGPAGPMSSSAGCPAAFRSSGMSSGFAPPVDTLAPMASQRSAGENELGVYCTVVVSKLLDVPVENSMFGKEAKTYQLRVLDHKRKELARSEEIQGLEDHQLKGLTAQTFAIPDDLGTLHAKTLSKTIQVQVEFTGMMGNTIGTCQINRLDLRSNKPWPYEVTYDNQVICGIELCVVEDEPAETAAPLYTSGMGMMQLQKFTASNVDAEDVQHAVSCMLELHAAKDLPAPRTPDMKDVVVTVLTDGGKELRKIGLFQSEMLTGNQLASVDFRETRTFVQAPLHFGGDAQEGSQYIKIAVSYGKRSGSTTSTEIIGVTDPVKVSWKPMVKDYLALRNPDSRRLLGGIYVSHRLVTEAESASVGDDTMKSGRVALPKLTAPLELEHRVSGRTGNFPHGSPEEAIEQAVINAEAQNRALLQRCKKEDQQSPHDFPGMRLNNGWREWDNLDALFESMGPNPLVMSEDLGPQVSRGYQHSSNLARDVAKHLPAARSQADQMLNLEMLRMYVKDDISKGESMIRPVVCKDASMISVAAIRALLFHPSAEELAHELQQLTSLNTVPGKKTREDGDGVLFTSGSTGTPKVVRASHTAARVPVVSQAPLAFHIITLHVSRVLTHLLHVVRTHQLQATDVGLPADLRGSATVNDEGCRRTTLEAEQSRTPDTALKIGLESHEQGPNESIRRAFKHQNEKSIFSYGLSYGFTHRDRHADAENCPRYMAQNAGTGAMLVLCLSSRAQVEVALQHTSLAWVAAAPELWTPLLAGAQLAIAPLAPKGGSLQNCVSNFFK</sequence>
<proteinExistence type="predicted"/>
<keyword evidence="1" id="KW-0175">Coiled coil</keyword>
<name>A0ABP0K5L3_9DINO</name>
<reference evidence="3 4" key="1">
    <citation type="submission" date="2024-02" db="EMBL/GenBank/DDBJ databases">
        <authorList>
            <person name="Chen Y."/>
            <person name="Shah S."/>
            <person name="Dougan E. K."/>
            <person name="Thang M."/>
            <person name="Chan C."/>
        </authorList>
    </citation>
    <scope>NUCLEOTIDE SEQUENCE [LARGE SCALE GENOMIC DNA]</scope>
</reference>
<dbReference type="EMBL" id="CAXAMM010010001">
    <property type="protein sequence ID" value="CAK9022036.1"/>
    <property type="molecule type" value="Genomic_DNA"/>
</dbReference>
<evidence type="ECO:0000256" key="2">
    <source>
        <dbReference type="SAM" id="MobiDB-lite"/>
    </source>
</evidence>
<accession>A0ABP0K5L3</accession>
<dbReference type="InterPro" id="IPR020845">
    <property type="entry name" value="AMP-binding_CS"/>
</dbReference>
<evidence type="ECO:0000313" key="3">
    <source>
        <dbReference type="EMBL" id="CAK9022036.1"/>
    </source>
</evidence>
<evidence type="ECO:0000256" key="1">
    <source>
        <dbReference type="SAM" id="Coils"/>
    </source>
</evidence>
<comment type="caution">
    <text evidence="3">The sequence shown here is derived from an EMBL/GenBank/DDBJ whole genome shotgun (WGS) entry which is preliminary data.</text>
</comment>
<protein>
    <submittedName>
        <fullName evidence="3">Uncharacterized protein</fullName>
    </submittedName>
</protein>
<dbReference type="SUPFAM" id="SSF56801">
    <property type="entry name" value="Acetyl-CoA synthetase-like"/>
    <property type="match status" value="1"/>
</dbReference>